<dbReference type="Proteomes" id="UP001519311">
    <property type="component" value="Unassembled WGS sequence"/>
</dbReference>
<proteinExistence type="predicted"/>
<sequence length="44" mass="4757">MHEKVLILDGSVLRHGSKNLLADIGPTDLMMCYADPPRATVYGG</sequence>
<evidence type="ECO:0000313" key="3">
    <source>
        <dbReference type="Proteomes" id="UP001519311"/>
    </source>
</evidence>
<name>A0ABS4VG06_9ACTN</name>
<evidence type="ECO:0000313" key="2">
    <source>
        <dbReference type="EMBL" id="MBP2362842.1"/>
    </source>
</evidence>
<dbReference type="RefSeq" id="WP_274922894.1">
    <property type="nucleotide sequence ID" value="NZ_BMWJ01000005.1"/>
</dbReference>
<dbReference type="InterPro" id="IPR001736">
    <property type="entry name" value="PLipase_D/transphosphatidylase"/>
</dbReference>
<organism evidence="2 3">
    <name type="scientific">Streptomyces clavifer</name>
    <dbReference type="NCBI Taxonomy" id="68188"/>
    <lineage>
        <taxon>Bacteria</taxon>
        <taxon>Bacillati</taxon>
        <taxon>Actinomycetota</taxon>
        <taxon>Actinomycetes</taxon>
        <taxon>Kitasatosporales</taxon>
        <taxon>Streptomycetaceae</taxon>
        <taxon>Streptomyces</taxon>
    </lineage>
</organism>
<comment type="caution">
    <text evidence="2">The sequence shown here is derived from an EMBL/GenBank/DDBJ whole genome shotgun (WGS) entry which is preliminary data.</text>
</comment>
<accession>A0ABS4VG06</accession>
<keyword evidence="3" id="KW-1185">Reference proteome</keyword>
<dbReference type="EMBL" id="JAGINS010000001">
    <property type="protein sequence ID" value="MBP2362842.1"/>
    <property type="molecule type" value="Genomic_DNA"/>
</dbReference>
<reference evidence="2 3" key="1">
    <citation type="submission" date="2021-03" db="EMBL/GenBank/DDBJ databases">
        <title>Sequencing the genomes of 1000 actinobacteria strains.</title>
        <authorList>
            <person name="Klenk H.-P."/>
        </authorList>
    </citation>
    <scope>NUCLEOTIDE SEQUENCE [LARGE SCALE GENOMIC DNA]</scope>
    <source>
        <strain evidence="2 3">DSM 40843</strain>
    </source>
</reference>
<dbReference type="PROSITE" id="PS50035">
    <property type="entry name" value="PLD"/>
    <property type="match status" value="1"/>
</dbReference>
<gene>
    <name evidence="2" type="ORF">JOF59_005242</name>
</gene>
<feature type="domain" description="PLD phosphodiesterase" evidence="1">
    <location>
        <begin position="1"/>
        <end position="24"/>
    </location>
</feature>
<evidence type="ECO:0000259" key="1">
    <source>
        <dbReference type="PROSITE" id="PS50035"/>
    </source>
</evidence>
<protein>
    <recommendedName>
        <fullName evidence="1">PLD phosphodiesterase domain-containing protein</fullName>
    </recommendedName>
</protein>